<keyword evidence="7" id="KW-1185">Reference proteome</keyword>
<keyword evidence="3" id="KW-0698">rRNA processing</keyword>
<gene>
    <name evidence="6" type="primary">nop52</name>
    <name evidence="5" type="ORF">SJAG_03458</name>
</gene>
<accession>B6K4A5</accession>
<dbReference type="VEuPathDB" id="FungiDB:SJAG_03458"/>
<proteinExistence type="inferred from homology"/>
<organism evidence="5 7">
    <name type="scientific">Schizosaccharomyces japonicus (strain yFS275 / FY16936)</name>
    <name type="common">Fission yeast</name>
    <dbReference type="NCBI Taxonomy" id="402676"/>
    <lineage>
        <taxon>Eukaryota</taxon>
        <taxon>Fungi</taxon>
        <taxon>Dikarya</taxon>
        <taxon>Ascomycota</taxon>
        <taxon>Taphrinomycotina</taxon>
        <taxon>Schizosaccharomycetes</taxon>
        <taxon>Schizosaccharomycetales</taxon>
        <taxon>Schizosaccharomycetaceae</taxon>
        <taxon>Schizosaccharomyces</taxon>
    </lineage>
</organism>
<keyword evidence="4" id="KW-0539">Nucleus</keyword>
<dbReference type="InterPro" id="IPR010301">
    <property type="entry name" value="RRP1"/>
</dbReference>
<evidence type="ECO:0000256" key="3">
    <source>
        <dbReference type="ARBA" id="ARBA00022552"/>
    </source>
</evidence>
<dbReference type="Proteomes" id="UP000001744">
    <property type="component" value="Unassembled WGS sequence"/>
</dbReference>
<dbReference type="GO" id="GO:0005634">
    <property type="term" value="C:nucleus"/>
    <property type="evidence" value="ECO:0007669"/>
    <property type="project" value="UniProtKB-SubCell"/>
</dbReference>
<comment type="subcellular location">
    <subcellularLocation>
        <location evidence="1">Nucleus</location>
    </subcellularLocation>
</comment>
<dbReference type="STRING" id="402676.B6K4A5"/>
<comment type="similarity">
    <text evidence="2">Belongs to the RRP1 family.</text>
</comment>
<dbReference type="OrthoDB" id="2019504at2759"/>
<dbReference type="RefSeq" id="XP_002174605.1">
    <property type="nucleotide sequence ID" value="XM_002174569.2"/>
</dbReference>
<sequence>MSSQSPFIKRLAANDRKTRDSALESLQRFLSQKKPFTKMDFLKLWKGLFYCMWMADKPRYQQQLAQELADLTPFLRPENRLLFLQTFWETMGREWVGLDALRIDKFYSLMRRFANAGFKNVKVEGEQKGLDEALAEYNQMLIEGPFDSENLSYPAGVIYHLCDLWTDELKKVYEDDVPKAEWYKPFDHILETSKRTPFKNTIIKRLERLSWDE</sequence>
<reference evidence="5 7" key="1">
    <citation type="journal article" date="2011" name="Science">
        <title>Comparative functional genomics of the fission yeasts.</title>
        <authorList>
            <person name="Rhind N."/>
            <person name="Chen Z."/>
            <person name="Yassour M."/>
            <person name="Thompson D.A."/>
            <person name="Haas B.J."/>
            <person name="Habib N."/>
            <person name="Wapinski I."/>
            <person name="Roy S."/>
            <person name="Lin M.F."/>
            <person name="Heiman D.I."/>
            <person name="Young S.K."/>
            <person name="Furuya K."/>
            <person name="Guo Y."/>
            <person name="Pidoux A."/>
            <person name="Chen H.M."/>
            <person name="Robbertse B."/>
            <person name="Goldberg J.M."/>
            <person name="Aoki K."/>
            <person name="Bayne E.H."/>
            <person name="Berlin A.M."/>
            <person name="Desjardins C.A."/>
            <person name="Dobbs E."/>
            <person name="Dukaj L."/>
            <person name="Fan L."/>
            <person name="FitzGerald M.G."/>
            <person name="French C."/>
            <person name="Gujja S."/>
            <person name="Hansen K."/>
            <person name="Keifenheim D."/>
            <person name="Levin J.Z."/>
            <person name="Mosher R.A."/>
            <person name="Mueller C.A."/>
            <person name="Pfiffner J."/>
            <person name="Priest M."/>
            <person name="Russ C."/>
            <person name="Smialowska A."/>
            <person name="Swoboda P."/>
            <person name="Sykes S.M."/>
            <person name="Vaughn M."/>
            <person name="Vengrova S."/>
            <person name="Yoder R."/>
            <person name="Zeng Q."/>
            <person name="Allshire R."/>
            <person name="Baulcombe D."/>
            <person name="Birren B.W."/>
            <person name="Brown W."/>
            <person name="Ekwall K."/>
            <person name="Kellis M."/>
            <person name="Leatherwood J."/>
            <person name="Levin H."/>
            <person name="Margalit H."/>
            <person name="Martienssen R."/>
            <person name="Nieduszynski C.A."/>
            <person name="Spatafora J.W."/>
            <person name="Friedman N."/>
            <person name="Dalgaard J.Z."/>
            <person name="Baumann P."/>
            <person name="Niki H."/>
            <person name="Regev A."/>
            <person name="Nusbaum C."/>
        </authorList>
    </citation>
    <scope>NUCLEOTIDE SEQUENCE [LARGE SCALE GENOMIC DNA]</scope>
    <source>
        <strain evidence="7">yFS275 / FY16936</strain>
    </source>
</reference>
<dbReference type="OMA" id="AMWFSDR"/>
<dbReference type="eggNOG" id="KOG3911">
    <property type="taxonomic scope" value="Eukaryota"/>
</dbReference>
<evidence type="ECO:0000313" key="5">
    <source>
        <dbReference type="EMBL" id="EEB08312.1"/>
    </source>
</evidence>
<evidence type="ECO:0000256" key="1">
    <source>
        <dbReference type="ARBA" id="ARBA00004123"/>
    </source>
</evidence>
<dbReference type="GeneID" id="7051656"/>
<dbReference type="AlphaFoldDB" id="B6K4A5"/>
<dbReference type="Pfam" id="PF05997">
    <property type="entry name" value="Nop52"/>
    <property type="match status" value="1"/>
</dbReference>
<dbReference type="GO" id="GO:0006364">
    <property type="term" value="P:rRNA processing"/>
    <property type="evidence" value="ECO:0007669"/>
    <property type="project" value="UniProtKB-KW"/>
</dbReference>
<dbReference type="PANTHER" id="PTHR13026">
    <property type="entry name" value="NNP-1 PROTEIN NOVEL NUCLEAR PROTEIN 1 NOP52"/>
    <property type="match status" value="1"/>
</dbReference>
<dbReference type="GO" id="GO:0030688">
    <property type="term" value="C:preribosome, small subunit precursor"/>
    <property type="evidence" value="ECO:0007669"/>
    <property type="project" value="InterPro"/>
</dbReference>
<protein>
    <submittedName>
        <fullName evidence="5">Nucleolar protein Nop52 family protein</fullName>
    </submittedName>
</protein>
<evidence type="ECO:0000256" key="2">
    <source>
        <dbReference type="ARBA" id="ARBA00006374"/>
    </source>
</evidence>
<name>B6K4A5_SCHJY</name>
<dbReference type="HOGENOM" id="CLU_022876_0_0_1"/>
<evidence type="ECO:0000313" key="6">
    <source>
        <dbReference type="JaponicusDB" id="SJAG_03458"/>
    </source>
</evidence>
<evidence type="ECO:0000313" key="7">
    <source>
        <dbReference type="Proteomes" id="UP000001744"/>
    </source>
</evidence>
<evidence type="ECO:0000256" key="4">
    <source>
        <dbReference type="ARBA" id="ARBA00023242"/>
    </source>
</evidence>
<dbReference type="EMBL" id="KE651167">
    <property type="protein sequence ID" value="EEB08312.1"/>
    <property type="molecule type" value="Genomic_DNA"/>
</dbReference>
<dbReference type="JaponicusDB" id="SJAG_03458">
    <property type="gene designation" value="nop52"/>
</dbReference>
<dbReference type="PANTHER" id="PTHR13026:SF0">
    <property type="entry name" value="RIBOSOMAL RNA PROCESSING 1B"/>
    <property type="match status" value="1"/>
</dbReference>